<dbReference type="InterPro" id="IPR031304">
    <property type="entry name" value="SLT_2"/>
</dbReference>
<dbReference type="InterPro" id="IPR011757">
    <property type="entry name" value="Lytic_transglycosylase_MltB"/>
</dbReference>
<reference evidence="2" key="1">
    <citation type="submission" date="2016-10" db="EMBL/GenBank/DDBJ databases">
        <title>Sequence of Gallionella enrichment culture.</title>
        <authorList>
            <person name="Poehlein A."/>
            <person name="Muehling M."/>
            <person name="Daniel R."/>
        </authorList>
    </citation>
    <scope>NUCLEOTIDE SEQUENCE</scope>
</reference>
<keyword evidence="2" id="KW-0456">Lyase</keyword>
<protein>
    <submittedName>
        <fullName evidence="2">Membrane-bound lytic murein transglycosylase B</fullName>
        <ecNumber evidence="2">4.2.2.-</ecNumber>
    </submittedName>
</protein>
<name>A0A1J5R0W3_9ZZZZ</name>
<accession>A0A1J5R0W3</accession>
<dbReference type="AlphaFoldDB" id="A0A1J5R0W3"/>
<organism evidence="2">
    <name type="scientific">mine drainage metagenome</name>
    <dbReference type="NCBI Taxonomy" id="410659"/>
    <lineage>
        <taxon>unclassified sequences</taxon>
        <taxon>metagenomes</taxon>
        <taxon>ecological metagenomes</taxon>
    </lineage>
</organism>
<dbReference type="Pfam" id="PF13406">
    <property type="entry name" value="SLT_2"/>
    <property type="match status" value="1"/>
</dbReference>
<dbReference type="Gene3D" id="1.10.8.350">
    <property type="entry name" value="Bacterial muramidase"/>
    <property type="match status" value="1"/>
</dbReference>
<sequence length="348" mass="38391">MACLPLSLPSTALASKKPHAKKVAGAKSFSYRDRKDAMAFADDLAERGGLDRAWLRRTMAQAHFIPAIQKQMRPAEHGFVKNWNVYRGRFIEPFRIQTGIDFWTTHAATLARAEKEYGVPPEVIVGIIGVETIYGRHMGSYRVIDALATLAFDFPKTAERDRSAFFRTELAQFLMQLYPRQLDTTSIKGSYAGAIGLGQFMPSGWAKYAVDFDGDGSIDLRDADDAIGSIANFLRSSNWHPGMPAYYPVSVDDARLNAEALLAPDILPTFSARELAAGGVLLDENAAQYQAPLALVKLLNGDPENEGSAPTYVLGTENFYAISRYNRSSYYTLAVIELGETIKAEITK</sequence>
<proteinExistence type="predicted"/>
<dbReference type="EC" id="4.2.2.-" evidence="2"/>
<dbReference type="GO" id="GO:0008933">
    <property type="term" value="F:peptidoglycan lytic transglycosylase activity"/>
    <property type="evidence" value="ECO:0007669"/>
    <property type="project" value="TreeGrafter"/>
</dbReference>
<comment type="caution">
    <text evidence="2">The sequence shown here is derived from an EMBL/GenBank/DDBJ whole genome shotgun (WGS) entry which is preliminary data.</text>
</comment>
<dbReference type="NCBIfam" id="TIGR02282">
    <property type="entry name" value="MltB"/>
    <property type="match status" value="1"/>
</dbReference>
<dbReference type="PANTHER" id="PTHR30163:SF9">
    <property type="entry name" value="MEMBRANE-BOUND LYTIC MUREIN TRANSGLYCOSYLASE B"/>
    <property type="match status" value="1"/>
</dbReference>
<dbReference type="GO" id="GO:0009253">
    <property type="term" value="P:peptidoglycan catabolic process"/>
    <property type="evidence" value="ECO:0007669"/>
    <property type="project" value="TreeGrafter"/>
</dbReference>
<gene>
    <name evidence="2" type="primary">mltB_8</name>
    <name evidence="2" type="ORF">GALL_348400</name>
</gene>
<dbReference type="Gene3D" id="1.10.530.10">
    <property type="match status" value="1"/>
</dbReference>
<feature type="domain" description="Transglycosylase SLT" evidence="1">
    <location>
        <begin position="36"/>
        <end position="339"/>
    </location>
</feature>
<dbReference type="CDD" id="cd13399">
    <property type="entry name" value="Slt35-like"/>
    <property type="match status" value="1"/>
</dbReference>
<dbReference type="FunFam" id="1.10.8.350:FF:000001">
    <property type="entry name" value="Lytic murein transglycosylase B"/>
    <property type="match status" value="1"/>
</dbReference>
<dbReference type="InterPro" id="IPR043426">
    <property type="entry name" value="MltB-like"/>
</dbReference>
<evidence type="ECO:0000313" key="2">
    <source>
        <dbReference type="EMBL" id="OIQ83363.1"/>
    </source>
</evidence>
<dbReference type="EMBL" id="MLJW01000710">
    <property type="protein sequence ID" value="OIQ83363.1"/>
    <property type="molecule type" value="Genomic_DNA"/>
</dbReference>
<dbReference type="SUPFAM" id="SSF53955">
    <property type="entry name" value="Lysozyme-like"/>
    <property type="match status" value="1"/>
</dbReference>
<dbReference type="InterPro" id="IPR023346">
    <property type="entry name" value="Lysozyme-like_dom_sf"/>
</dbReference>
<evidence type="ECO:0000259" key="1">
    <source>
        <dbReference type="Pfam" id="PF13406"/>
    </source>
</evidence>
<dbReference type="PANTHER" id="PTHR30163">
    <property type="entry name" value="MEMBRANE-BOUND LYTIC MUREIN TRANSGLYCOSYLASE B"/>
    <property type="match status" value="1"/>
</dbReference>